<dbReference type="Proteomes" id="UP000199421">
    <property type="component" value="Unassembled WGS sequence"/>
</dbReference>
<dbReference type="GO" id="GO:0006308">
    <property type="term" value="P:DNA catabolic process"/>
    <property type="evidence" value="ECO:0007669"/>
    <property type="project" value="UniProtKB-UniRule"/>
</dbReference>
<dbReference type="EMBL" id="FOAF01000007">
    <property type="protein sequence ID" value="SEM12592.1"/>
    <property type="molecule type" value="Genomic_DNA"/>
</dbReference>
<keyword evidence="2 5" id="KW-0540">Nuclease</keyword>
<keyword evidence="1" id="KW-0963">Cytoplasm</keyword>
<keyword evidence="9" id="KW-1185">Reference proteome</keyword>
<evidence type="ECO:0000259" key="6">
    <source>
        <dbReference type="Pfam" id="PF02601"/>
    </source>
</evidence>
<comment type="subcellular location">
    <subcellularLocation>
        <location evidence="5">Cytoplasm</location>
    </subcellularLocation>
</comment>
<protein>
    <recommendedName>
        <fullName evidence="5">Exodeoxyribonuclease 7 large subunit</fullName>
        <ecNumber evidence="5">3.1.11.6</ecNumber>
    </recommendedName>
</protein>
<dbReference type="Pfam" id="PF13742">
    <property type="entry name" value="tRNA_anti_2"/>
    <property type="match status" value="1"/>
</dbReference>
<gene>
    <name evidence="8" type="ORF">SAMN05661044_04345</name>
</gene>
<comment type="similarity">
    <text evidence="5">Belongs to the XseA family.</text>
</comment>
<dbReference type="EC" id="3.1.11.6" evidence="5"/>
<keyword evidence="4 5" id="KW-0269">Exonuclease</keyword>
<keyword evidence="3 5" id="KW-0378">Hydrolase</keyword>
<dbReference type="GO" id="GO:0005737">
    <property type="term" value="C:cytoplasm"/>
    <property type="evidence" value="ECO:0007669"/>
    <property type="project" value="UniProtKB-SubCell"/>
</dbReference>
<dbReference type="STRING" id="407022.SAMN05661044_04345"/>
<dbReference type="PANTHER" id="PTHR30008:SF0">
    <property type="entry name" value="EXODEOXYRIBONUCLEASE 7 LARGE SUBUNIT"/>
    <property type="match status" value="1"/>
</dbReference>
<dbReference type="GO" id="GO:0003676">
    <property type="term" value="F:nucleic acid binding"/>
    <property type="evidence" value="ECO:0007669"/>
    <property type="project" value="InterPro"/>
</dbReference>
<dbReference type="NCBIfam" id="TIGR00237">
    <property type="entry name" value="xseA"/>
    <property type="match status" value="1"/>
</dbReference>
<evidence type="ECO:0000256" key="4">
    <source>
        <dbReference type="ARBA" id="ARBA00022839"/>
    </source>
</evidence>
<dbReference type="InterPro" id="IPR003753">
    <property type="entry name" value="Exonuc_VII_L"/>
</dbReference>
<evidence type="ECO:0000259" key="7">
    <source>
        <dbReference type="Pfam" id="PF13742"/>
    </source>
</evidence>
<dbReference type="InterPro" id="IPR020579">
    <property type="entry name" value="Exonuc_VII_lsu_C"/>
</dbReference>
<sequence>MPQTITDKTIFSLAEVARSIQKTIADRYKSLYWIKAEMNKLNHYSHSGHCYPELLEKKDGKVIAEIRSTLWKGDYERINQRFMEVTKEPLKNGINILMQASINYDPVHGLSLHILDIDASYSLGELEREKQASIVILKEQGIFDANKQLIFPVLPKRLAIISVETSKGLADFLKIIDNNPYGYHFEHRLFPALLQGEKSVPSIIDQLKQVRLSLHDFDVVAIIRGGGGDVGLSSYNNVLLATAIATFPIPVITGIGHATNETVSEMVAYKNAITPSALADYLLQHFHDFARPVAYAEQVLRSKTTQLFEKQHQLLNNTIKYFRMVSINELQENRHQLASLRSRTLQQSKQVLIQEKNSFKQLKDLLSAQSKHILMEEKQNITFLGQRLKRENIHLNKHSRQILVQVKVQLIRQVHHIASKERAQLNELQNSLALHGNKSIQEATKKIESQERHLSILDPQHVLKRGYSITLLEGKAIKNANMLKEGDKVKTILALGEIESEITFVKGNNKTEKYE</sequence>
<dbReference type="GO" id="GO:0009318">
    <property type="term" value="C:exodeoxyribonuclease VII complex"/>
    <property type="evidence" value="ECO:0007669"/>
    <property type="project" value="UniProtKB-UniRule"/>
</dbReference>
<feature type="domain" description="OB-fold nucleic acid binding" evidence="7">
    <location>
        <begin position="11"/>
        <end position="117"/>
    </location>
</feature>
<name>A0A1H7VTB8_OLID1</name>
<reference evidence="9" key="1">
    <citation type="submission" date="2016-10" db="EMBL/GenBank/DDBJ databases">
        <authorList>
            <person name="Varghese N."/>
            <person name="Submissions S."/>
        </authorList>
    </citation>
    <scope>NUCLEOTIDE SEQUENCE [LARGE SCALE GENOMIC DNA]</scope>
    <source>
        <strain evidence="9">DSM 18733</strain>
    </source>
</reference>
<evidence type="ECO:0000256" key="3">
    <source>
        <dbReference type="ARBA" id="ARBA00022801"/>
    </source>
</evidence>
<evidence type="ECO:0000256" key="1">
    <source>
        <dbReference type="ARBA" id="ARBA00022490"/>
    </source>
</evidence>
<dbReference type="Pfam" id="PF02601">
    <property type="entry name" value="Exonuc_VII_L"/>
    <property type="match status" value="1"/>
</dbReference>
<organism evidence="8 9">
    <name type="scientific">Olivibacter domesticus</name>
    <name type="common">Pseudosphingobacterium domesticum</name>
    <dbReference type="NCBI Taxonomy" id="407022"/>
    <lineage>
        <taxon>Bacteria</taxon>
        <taxon>Pseudomonadati</taxon>
        <taxon>Bacteroidota</taxon>
        <taxon>Sphingobacteriia</taxon>
        <taxon>Sphingobacteriales</taxon>
        <taxon>Sphingobacteriaceae</taxon>
        <taxon>Olivibacter</taxon>
    </lineage>
</organism>
<evidence type="ECO:0000313" key="8">
    <source>
        <dbReference type="EMBL" id="SEM12592.1"/>
    </source>
</evidence>
<proteinExistence type="inferred from homology"/>
<dbReference type="GO" id="GO:0008855">
    <property type="term" value="F:exodeoxyribonuclease VII activity"/>
    <property type="evidence" value="ECO:0007669"/>
    <property type="project" value="UniProtKB-UniRule"/>
</dbReference>
<feature type="domain" description="Exonuclease VII large subunit C-terminal" evidence="6">
    <location>
        <begin position="142"/>
        <end position="500"/>
    </location>
</feature>
<dbReference type="CDD" id="cd04489">
    <property type="entry name" value="ExoVII_LU_OBF"/>
    <property type="match status" value="1"/>
</dbReference>
<dbReference type="PANTHER" id="PTHR30008">
    <property type="entry name" value="EXODEOXYRIBONUCLEASE 7 LARGE SUBUNIT"/>
    <property type="match status" value="1"/>
</dbReference>
<dbReference type="AlphaFoldDB" id="A0A1H7VTB8"/>
<evidence type="ECO:0000313" key="9">
    <source>
        <dbReference type="Proteomes" id="UP000199421"/>
    </source>
</evidence>
<comment type="catalytic activity">
    <reaction evidence="5">
        <text>Exonucleolytic cleavage in either 5'- to 3'- or 3'- to 5'-direction to yield nucleoside 5'-phosphates.</text>
        <dbReference type="EC" id="3.1.11.6"/>
    </reaction>
</comment>
<dbReference type="RefSeq" id="WP_093328836.1">
    <property type="nucleotide sequence ID" value="NZ_FOAF01000007.1"/>
</dbReference>
<accession>A0A1H7VTB8</accession>
<evidence type="ECO:0000256" key="5">
    <source>
        <dbReference type="RuleBase" id="RU004355"/>
    </source>
</evidence>
<dbReference type="InterPro" id="IPR025824">
    <property type="entry name" value="OB-fold_nuc-bd_dom"/>
</dbReference>
<evidence type="ECO:0000256" key="2">
    <source>
        <dbReference type="ARBA" id="ARBA00022722"/>
    </source>
</evidence>
<dbReference type="OrthoDB" id="9802795at2"/>